<keyword evidence="10" id="KW-1185">Reference proteome</keyword>
<proteinExistence type="inferred from homology"/>
<dbReference type="EC" id="3.5.1.44" evidence="3"/>
<dbReference type="PROSITE" id="PS50122">
    <property type="entry name" value="CHEB"/>
    <property type="match status" value="1"/>
</dbReference>
<dbReference type="PANTHER" id="PTHR42872:SF3">
    <property type="entry name" value="PROTEIN-GLUTAMATE METHYLESTERASE_PROTEIN-GLUTAMINE GLUTAMINASE 1"/>
    <property type="match status" value="1"/>
</dbReference>
<dbReference type="Pfam" id="PF01339">
    <property type="entry name" value="CheB_methylest"/>
    <property type="match status" value="1"/>
</dbReference>
<keyword evidence="1 3" id="KW-0378">Hydrolase</keyword>
<evidence type="ECO:0000256" key="2">
    <source>
        <dbReference type="ARBA" id="ARBA00048267"/>
    </source>
</evidence>
<reference evidence="9 10" key="1">
    <citation type="submission" date="2019-05" db="EMBL/GenBank/DDBJ databases">
        <title>We sequenced the genome of Paenibacillus hemerocallicola KCTC 33185 for further insight into its adaptation and study the phylogeny of Paenibacillus.</title>
        <authorList>
            <person name="Narsing Rao M.P."/>
        </authorList>
    </citation>
    <scope>NUCLEOTIDE SEQUENCE [LARGE SCALE GENOMIC DNA]</scope>
    <source>
        <strain evidence="9 10">KCTC 33185</strain>
    </source>
</reference>
<dbReference type="EMBL" id="VDCQ01000031">
    <property type="protein sequence ID" value="TNJ64313.1"/>
    <property type="molecule type" value="Genomic_DNA"/>
</dbReference>
<dbReference type="Gene3D" id="3.40.50.2300">
    <property type="match status" value="1"/>
</dbReference>
<feature type="active site" evidence="3 4">
    <location>
        <position position="180"/>
    </location>
</feature>
<dbReference type="GO" id="GO:0050568">
    <property type="term" value="F:protein-glutamine glutaminase activity"/>
    <property type="evidence" value="ECO:0007669"/>
    <property type="project" value="UniProtKB-UniRule"/>
</dbReference>
<keyword evidence="3 5" id="KW-0597">Phosphoprotein</keyword>
<comment type="domain">
    <text evidence="3">Contains a C-terminal catalytic domain, and an N-terminal region which modulates catalytic activity.</text>
</comment>
<comment type="catalytic activity">
    <reaction evidence="3">
        <text>L-glutaminyl-[protein] + H2O = L-glutamyl-[protein] + NH4(+)</text>
        <dbReference type="Rhea" id="RHEA:16441"/>
        <dbReference type="Rhea" id="RHEA-COMP:10207"/>
        <dbReference type="Rhea" id="RHEA-COMP:10208"/>
        <dbReference type="ChEBI" id="CHEBI:15377"/>
        <dbReference type="ChEBI" id="CHEBI:28938"/>
        <dbReference type="ChEBI" id="CHEBI:29973"/>
        <dbReference type="ChEBI" id="CHEBI:30011"/>
        <dbReference type="EC" id="3.5.1.44"/>
    </reaction>
</comment>
<dbReference type="CDD" id="cd16432">
    <property type="entry name" value="CheB_Rec"/>
    <property type="match status" value="1"/>
</dbReference>
<dbReference type="CDD" id="cd17541">
    <property type="entry name" value="REC_CheB-like"/>
    <property type="match status" value="1"/>
</dbReference>
<dbReference type="InterPro" id="IPR000673">
    <property type="entry name" value="Sig_transdc_resp-reg_Me-estase"/>
</dbReference>
<dbReference type="InterPro" id="IPR008248">
    <property type="entry name" value="CheB-like"/>
</dbReference>
<dbReference type="SUPFAM" id="SSF52738">
    <property type="entry name" value="Methylesterase CheB, C-terminal domain"/>
    <property type="match status" value="1"/>
</dbReference>
<feature type="domain" description="Response regulatory" evidence="7">
    <location>
        <begin position="5"/>
        <end position="122"/>
    </location>
</feature>
<evidence type="ECO:0000256" key="5">
    <source>
        <dbReference type="PROSITE-ProRule" id="PRU00169"/>
    </source>
</evidence>
<dbReference type="HAMAP" id="MF_00099">
    <property type="entry name" value="CheB_chemtxs"/>
    <property type="match status" value="1"/>
</dbReference>
<dbReference type="Gene3D" id="3.40.50.180">
    <property type="entry name" value="Methylesterase CheB, C-terminal domain"/>
    <property type="match status" value="1"/>
</dbReference>
<dbReference type="PIRSF" id="PIRSF000876">
    <property type="entry name" value="RR_chemtxs_CheB"/>
    <property type="match status" value="1"/>
</dbReference>
<comment type="similarity">
    <text evidence="3">Belongs to the CheB family.</text>
</comment>
<organism evidence="9 10">
    <name type="scientific">Paenibacillus hemerocallicola</name>
    <dbReference type="NCBI Taxonomy" id="1172614"/>
    <lineage>
        <taxon>Bacteria</taxon>
        <taxon>Bacillati</taxon>
        <taxon>Bacillota</taxon>
        <taxon>Bacilli</taxon>
        <taxon>Bacillales</taxon>
        <taxon>Paenibacillaceae</taxon>
        <taxon>Paenibacillus</taxon>
    </lineage>
</organism>
<dbReference type="GO" id="GO:0006935">
    <property type="term" value="P:chemotaxis"/>
    <property type="evidence" value="ECO:0007669"/>
    <property type="project" value="UniProtKB-UniRule"/>
</dbReference>
<feature type="active site" evidence="3 4">
    <location>
        <position position="207"/>
    </location>
</feature>
<dbReference type="PANTHER" id="PTHR42872">
    <property type="entry name" value="PROTEIN-GLUTAMATE METHYLESTERASE/PROTEIN-GLUTAMINE GLUTAMINASE"/>
    <property type="match status" value="1"/>
</dbReference>
<evidence type="ECO:0000256" key="6">
    <source>
        <dbReference type="SAM" id="MobiDB-lite"/>
    </source>
</evidence>
<dbReference type="OrthoDB" id="9793421at2"/>
<feature type="active site" evidence="3 4">
    <location>
        <position position="303"/>
    </location>
</feature>
<dbReference type="GO" id="GO:0008984">
    <property type="term" value="F:protein-glutamate methylesterase activity"/>
    <property type="evidence" value="ECO:0007669"/>
    <property type="project" value="UniProtKB-UniRule"/>
</dbReference>
<dbReference type="PROSITE" id="PS50110">
    <property type="entry name" value="RESPONSE_REGULATORY"/>
    <property type="match status" value="1"/>
</dbReference>
<evidence type="ECO:0000259" key="8">
    <source>
        <dbReference type="PROSITE" id="PS50122"/>
    </source>
</evidence>
<evidence type="ECO:0000256" key="4">
    <source>
        <dbReference type="PROSITE-ProRule" id="PRU00050"/>
    </source>
</evidence>
<evidence type="ECO:0000259" key="7">
    <source>
        <dbReference type="PROSITE" id="PS50110"/>
    </source>
</evidence>
<dbReference type="EC" id="3.1.1.61" evidence="3"/>
<feature type="region of interest" description="Disordered" evidence="6">
    <location>
        <begin position="138"/>
        <end position="161"/>
    </location>
</feature>
<accession>A0A5C4T5I5</accession>
<dbReference type="InterPro" id="IPR011006">
    <property type="entry name" value="CheY-like_superfamily"/>
</dbReference>
<dbReference type="SUPFAM" id="SSF52172">
    <property type="entry name" value="CheY-like"/>
    <property type="match status" value="1"/>
</dbReference>
<comment type="subcellular location">
    <subcellularLocation>
        <location evidence="3">Cytoplasm</location>
    </subcellularLocation>
</comment>
<dbReference type="SMART" id="SM00448">
    <property type="entry name" value="REC"/>
    <property type="match status" value="1"/>
</dbReference>
<evidence type="ECO:0000313" key="9">
    <source>
        <dbReference type="EMBL" id="TNJ64313.1"/>
    </source>
</evidence>
<evidence type="ECO:0000256" key="1">
    <source>
        <dbReference type="ARBA" id="ARBA00022801"/>
    </source>
</evidence>
<comment type="catalytic activity">
    <reaction evidence="2 3">
        <text>[protein]-L-glutamate 5-O-methyl ester + H2O = L-glutamyl-[protein] + methanol + H(+)</text>
        <dbReference type="Rhea" id="RHEA:23236"/>
        <dbReference type="Rhea" id="RHEA-COMP:10208"/>
        <dbReference type="Rhea" id="RHEA-COMP:10311"/>
        <dbReference type="ChEBI" id="CHEBI:15377"/>
        <dbReference type="ChEBI" id="CHEBI:15378"/>
        <dbReference type="ChEBI" id="CHEBI:17790"/>
        <dbReference type="ChEBI" id="CHEBI:29973"/>
        <dbReference type="ChEBI" id="CHEBI:82795"/>
        <dbReference type="EC" id="3.1.1.61"/>
    </reaction>
</comment>
<dbReference type="GO" id="GO:0005737">
    <property type="term" value="C:cytoplasm"/>
    <property type="evidence" value="ECO:0007669"/>
    <property type="project" value="UniProtKB-SubCell"/>
</dbReference>
<gene>
    <name evidence="3" type="primary">cheB</name>
    <name evidence="9" type="ORF">FE784_21215</name>
</gene>
<dbReference type="Proteomes" id="UP000307943">
    <property type="component" value="Unassembled WGS sequence"/>
</dbReference>
<evidence type="ECO:0000256" key="3">
    <source>
        <dbReference type="HAMAP-Rule" id="MF_00099"/>
    </source>
</evidence>
<dbReference type="Pfam" id="PF00072">
    <property type="entry name" value="Response_reg"/>
    <property type="match status" value="1"/>
</dbReference>
<feature type="domain" description="CheB-type methylesterase" evidence="8">
    <location>
        <begin position="167"/>
        <end position="362"/>
    </location>
</feature>
<dbReference type="InterPro" id="IPR001789">
    <property type="entry name" value="Sig_transdc_resp-reg_receiver"/>
</dbReference>
<comment type="function">
    <text evidence="3">Involved in chemotaxis. Part of a chemotaxis signal transduction system that modulates chemotaxis in response to various stimuli. Catalyzes the demethylation of specific methylglutamate residues introduced into the chemoreceptors (methyl-accepting chemotaxis proteins or MCP) by CheR. Also mediates the irreversible deamidation of specific glutamine residues to glutamic acid.</text>
</comment>
<keyword evidence="3" id="KW-0963">Cytoplasm</keyword>
<dbReference type="NCBIfam" id="NF009206">
    <property type="entry name" value="PRK12555.1"/>
    <property type="match status" value="1"/>
</dbReference>
<sequence>MARHKVLVVDDSVFMRKIISDMIQEDERFEVIDTAKNGLEAVDKTKRLQPDVVTLDIEMPEMNGLEALKRIMAEQPVPVVMLSSLTEEGAKETIAALELGAVDFVRKPSGSISLDLFKVKALLLDKLTIAVHTKVARSSSPRPPLYSYPAANSTTAPESKELTEMPPLGRIERLVAIGTSTGGPRALQQVISSLPERFPSPVLIVQHMPPNFTKSLAQRLDATSRIKVVEATDGDRLRNGVAYIAPGGWHMIVKKDDAGYKIRLTKDEPRSGHRPSVDMLFDSLLPYRELKRHIVLMTGMGSDGAKGMLALKQAGALSTIAESSETCVVYGMPRAAVELNCVTHQLPLHQIAARLTDLVTKDSNSKT</sequence>
<comment type="caution">
    <text evidence="9">The sequence shown here is derived from an EMBL/GenBank/DDBJ whole genome shotgun (WGS) entry which is preliminary data.</text>
</comment>
<feature type="modified residue" description="4-aspartylphosphate" evidence="3 5">
    <location>
        <position position="56"/>
    </location>
</feature>
<protein>
    <recommendedName>
        <fullName evidence="3">Protein-glutamate methylesterase/protein-glutamine glutaminase</fullName>
        <ecNumber evidence="3">3.1.1.61</ecNumber>
        <ecNumber evidence="3">3.5.1.44</ecNumber>
    </recommendedName>
</protein>
<dbReference type="AlphaFoldDB" id="A0A5C4T5I5"/>
<keyword evidence="3 4" id="KW-0145">Chemotaxis</keyword>
<comment type="PTM">
    <text evidence="3">Phosphorylated by CheA. Phosphorylation of the N-terminal regulatory domain activates the methylesterase activity.</text>
</comment>
<name>A0A5C4T5I5_9BACL</name>
<dbReference type="NCBIfam" id="NF001965">
    <property type="entry name" value="PRK00742.1"/>
    <property type="match status" value="1"/>
</dbReference>
<dbReference type="RefSeq" id="WP_139604239.1">
    <property type="nucleotide sequence ID" value="NZ_VDCQ01000031.1"/>
</dbReference>
<dbReference type="InterPro" id="IPR035909">
    <property type="entry name" value="CheB_C"/>
</dbReference>
<evidence type="ECO:0000313" key="10">
    <source>
        <dbReference type="Proteomes" id="UP000307943"/>
    </source>
</evidence>
<dbReference type="GO" id="GO:0000156">
    <property type="term" value="F:phosphorelay response regulator activity"/>
    <property type="evidence" value="ECO:0007669"/>
    <property type="project" value="InterPro"/>
</dbReference>